<dbReference type="AlphaFoldDB" id="A0A9X3NN48"/>
<dbReference type="Gene3D" id="3.40.50.1820">
    <property type="entry name" value="alpha/beta hydrolase"/>
    <property type="match status" value="1"/>
</dbReference>
<reference evidence="2" key="1">
    <citation type="submission" date="2021-10" db="EMBL/GenBank/DDBJ databases">
        <title>Streptomonospora sp. nov., isolated from mangrove soil.</title>
        <authorList>
            <person name="Chen X."/>
            <person name="Ge X."/>
            <person name="Liu W."/>
        </authorList>
    </citation>
    <scope>NUCLEOTIDE SEQUENCE</scope>
    <source>
        <strain evidence="2">S1-112</strain>
    </source>
</reference>
<dbReference type="InterPro" id="IPR001375">
    <property type="entry name" value="Peptidase_S9_cat"/>
</dbReference>
<accession>A0A9X3NN48</accession>
<evidence type="ECO:0000259" key="1">
    <source>
        <dbReference type="Pfam" id="PF00326"/>
    </source>
</evidence>
<dbReference type="GO" id="GO:0006508">
    <property type="term" value="P:proteolysis"/>
    <property type="evidence" value="ECO:0007669"/>
    <property type="project" value="InterPro"/>
</dbReference>
<evidence type="ECO:0000313" key="2">
    <source>
        <dbReference type="EMBL" id="MDA0566794.1"/>
    </source>
</evidence>
<organism evidence="2 3">
    <name type="scientific">Streptomonospora mangrovi</name>
    <dbReference type="NCBI Taxonomy" id="2883123"/>
    <lineage>
        <taxon>Bacteria</taxon>
        <taxon>Bacillati</taxon>
        <taxon>Actinomycetota</taxon>
        <taxon>Actinomycetes</taxon>
        <taxon>Streptosporangiales</taxon>
        <taxon>Nocardiopsidaceae</taxon>
        <taxon>Streptomonospora</taxon>
    </lineage>
</organism>
<feature type="domain" description="Peptidase S9 prolyl oligopeptidase catalytic" evidence="1">
    <location>
        <begin position="98"/>
        <end position="188"/>
    </location>
</feature>
<dbReference type="Proteomes" id="UP001140076">
    <property type="component" value="Unassembled WGS sequence"/>
</dbReference>
<comment type="caution">
    <text evidence="2">The sequence shown here is derived from an EMBL/GenBank/DDBJ whole genome shotgun (WGS) entry which is preliminary data.</text>
</comment>
<dbReference type="Pfam" id="PF00326">
    <property type="entry name" value="Peptidase_S9"/>
    <property type="match status" value="1"/>
</dbReference>
<dbReference type="EMBL" id="JAJAQC010000042">
    <property type="protein sequence ID" value="MDA0566794.1"/>
    <property type="molecule type" value="Genomic_DNA"/>
</dbReference>
<proteinExistence type="predicted"/>
<dbReference type="SUPFAM" id="SSF53474">
    <property type="entry name" value="alpha/beta-Hydrolases"/>
    <property type="match status" value="1"/>
</dbReference>
<dbReference type="InterPro" id="IPR029058">
    <property type="entry name" value="AB_hydrolase_fold"/>
</dbReference>
<dbReference type="GO" id="GO:0008236">
    <property type="term" value="F:serine-type peptidase activity"/>
    <property type="evidence" value="ECO:0007669"/>
    <property type="project" value="InterPro"/>
</dbReference>
<evidence type="ECO:0000313" key="3">
    <source>
        <dbReference type="Proteomes" id="UP001140076"/>
    </source>
</evidence>
<keyword evidence="3" id="KW-1185">Reference proteome</keyword>
<sequence length="198" mass="21685">MGERWQERFRAGRVGLPSWAREAPDHSLFRSDVRGTWELYARGRATGERRQVTKRHHGTEGVVSAAAERPDGTVEYAWSSAAHPPPETEALRSFDRALSGGAPDEVPDRYRRSSPITYAAHVRAPVLVLAGENDPRCPIRQVDTYLARPAALGKEHEVYRFDAGHGSSVADERIRQTAAELDFALRVTAGEGAAAGAS</sequence>
<name>A0A9X3NN48_9ACTN</name>
<gene>
    <name evidence="2" type="ORF">LG943_21120</name>
</gene>
<dbReference type="RefSeq" id="WP_270074049.1">
    <property type="nucleotide sequence ID" value="NZ_JAJAQC010000042.1"/>
</dbReference>
<protein>
    <submittedName>
        <fullName evidence="2">S9 family peptidase</fullName>
    </submittedName>
</protein>